<reference evidence="1 2" key="1">
    <citation type="submission" date="2020-04" db="EMBL/GenBank/DDBJ databases">
        <title>Flammeovirga sp. SR4, a novel species isolated from seawater.</title>
        <authorList>
            <person name="Wang X."/>
        </authorList>
    </citation>
    <scope>NUCLEOTIDE SEQUENCE [LARGE SCALE GENOMIC DNA]</scope>
    <source>
        <strain evidence="1 2">ATCC 23126</strain>
    </source>
</reference>
<evidence type="ECO:0000313" key="2">
    <source>
        <dbReference type="Proteomes" id="UP000576082"/>
    </source>
</evidence>
<dbReference type="RefSeq" id="WP_169659272.1">
    <property type="nucleotide sequence ID" value="NZ_JABANE010000084.1"/>
</dbReference>
<proteinExistence type="predicted"/>
<accession>A0A7X9RYN4</accession>
<dbReference type="Proteomes" id="UP000576082">
    <property type="component" value="Unassembled WGS sequence"/>
</dbReference>
<sequence length="149" mass="16913">MIKSTTITLSNDTLGTISKEDIIYAEVSEPGAMGNDGGIIIYLIENNQLIRYVTSFFSNEELYISARKLFDKSTDKINFPEVDVNQNYFNYYYGGVGNHAFVNNNSSLQIGEEFFVYIKEHKEYQINCSVRGVFNCVSNAMKNPKNKAD</sequence>
<keyword evidence="2" id="KW-1185">Reference proteome</keyword>
<comment type="caution">
    <text evidence="1">The sequence shown here is derived from an EMBL/GenBank/DDBJ whole genome shotgun (WGS) entry which is preliminary data.</text>
</comment>
<name>A0A7X9RYN4_9BACT</name>
<dbReference type="AlphaFoldDB" id="A0A7X9RYN4"/>
<dbReference type="EMBL" id="JABANE010000084">
    <property type="protein sequence ID" value="NME71049.1"/>
    <property type="molecule type" value="Genomic_DNA"/>
</dbReference>
<protein>
    <submittedName>
        <fullName evidence="1">Uncharacterized protein</fullName>
    </submittedName>
</protein>
<gene>
    <name evidence="1" type="ORF">HHU12_23980</name>
</gene>
<evidence type="ECO:0000313" key="1">
    <source>
        <dbReference type="EMBL" id="NME71049.1"/>
    </source>
</evidence>
<organism evidence="1 2">
    <name type="scientific">Flammeovirga aprica JL-4</name>
    <dbReference type="NCBI Taxonomy" id="694437"/>
    <lineage>
        <taxon>Bacteria</taxon>
        <taxon>Pseudomonadati</taxon>
        <taxon>Bacteroidota</taxon>
        <taxon>Cytophagia</taxon>
        <taxon>Cytophagales</taxon>
        <taxon>Flammeovirgaceae</taxon>
        <taxon>Flammeovirga</taxon>
    </lineage>
</organism>